<dbReference type="InterPro" id="IPR013509">
    <property type="entry name" value="RNR_lsu_N"/>
</dbReference>
<dbReference type="GeneID" id="955875"/>
<keyword evidence="5" id="KW-1185">Reference proteome</keyword>
<dbReference type="Pfam" id="PF00317">
    <property type="entry name" value="Ribonuc_red_lgN"/>
    <property type="match status" value="1"/>
</dbReference>
<dbReference type="PROSITE" id="PS00089">
    <property type="entry name" value="RIBORED_LARGE"/>
    <property type="match status" value="1"/>
</dbReference>
<dbReference type="InterPro" id="IPR013346">
    <property type="entry name" value="NrdE_NrdA_C"/>
</dbReference>
<dbReference type="UniPathway" id="UPA00326"/>
<evidence type="ECO:0000256" key="1">
    <source>
        <dbReference type="ARBA" id="ARBA00010406"/>
    </source>
</evidence>
<keyword evidence="2" id="KW-0560">Oxidoreductase</keyword>
<dbReference type="SUPFAM" id="SSF51998">
    <property type="entry name" value="PFL-like glycyl radical enzymes"/>
    <property type="match status" value="1"/>
</dbReference>
<dbReference type="PANTHER" id="PTHR11573">
    <property type="entry name" value="RIBONUCLEOSIDE-DIPHOSPHATE REDUCTASE LARGE CHAIN"/>
    <property type="match status" value="1"/>
</dbReference>
<dbReference type="PANTHER" id="PTHR11573:SF6">
    <property type="entry name" value="RIBONUCLEOSIDE-DIPHOSPHATE REDUCTASE LARGE SUBUNIT"/>
    <property type="match status" value="1"/>
</dbReference>
<dbReference type="EC" id="1.17.4.1" evidence="2"/>
<dbReference type="GO" id="GO:0004748">
    <property type="term" value="F:ribonucleoside-diphosphate reductase activity, thioredoxin disulfide as acceptor"/>
    <property type="evidence" value="ECO:0007669"/>
    <property type="project" value="UniProtKB-EC"/>
</dbReference>
<dbReference type="EMBL" id="AF319782">
    <property type="protein sequence ID" value="AAK38264.1"/>
    <property type="molecule type" value="Genomic_DNA"/>
</dbReference>
<dbReference type="NCBIfam" id="TIGR02506">
    <property type="entry name" value="NrdE_NrdA"/>
    <property type="match status" value="1"/>
</dbReference>
<proteinExistence type="inferred from homology"/>
<dbReference type="InterPro" id="IPR039718">
    <property type="entry name" value="Rrm1"/>
</dbReference>
<comment type="function">
    <text evidence="2">Provides the precursors necessary for DNA synthesis. Catalyzes the biosynthesis of deoxyribonucleotides from the corresponding ribonucleotides.</text>
</comment>
<dbReference type="Pfam" id="PF02867">
    <property type="entry name" value="Ribonuc_red_lgC"/>
    <property type="match status" value="1"/>
</dbReference>
<evidence type="ECO:0000313" key="4">
    <source>
        <dbReference type="EMBL" id="AAK38264.1"/>
    </source>
</evidence>
<dbReference type="Proteomes" id="UP000202809">
    <property type="component" value="Segment"/>
</dbReference>
<evidence type="ECO:0000313" key="5">
    <source>
        <dbReference type="Proteomes" id="UP000202809"/>
    </source>
</evidence>
<sequence>MKDSTCVCSGEGVRIEQLINDLKVQANSDPEANILAGRLLHRLKSPLTTKTVSDYLLCFGPLLAENVLLFIQDHLDELEDRLSSFQRGEVYDRLLGRGYLSALRYYDTYLNVTTDGVYESIPHAYMRVAAFCASITLHFEGMRLAMKAMCPHLSDILSIFDYFFEHLTLQTVCCSTPILRSAGIRKQILASCFIMSPRMESEAAVNLAMMRDLGRLLQHKSGVGMGVTDFGRDGKHIGLLLKMVNSHVEYHNYANKRPVSVAAFMEVWHSQVFKFLEAKVPENPERCAGIFTGLCIPHMFFKLYKEKPWSFWHLFEPQNAGRLESLYGEEFEREYYRLIKEGKSYGSVPIKSLMFSIVNSAIKAGSPYILLKEACNEHYWRDLSGEAMSAGNLCAEVLQPSRDEIAVCNLASVCLPRCLTGPLTTGPVHGLMGPERKSGHELLRGLQETYDPIEAVDLPTGDFSLKILRDAVQCAVFLVNCAIQAGSPTWEARDVASMGIGVQGLADVFSALGWHYTDPSSRALNSRIFEEMYFTALCTSNTIAEHSRRMFSGFSRSKYASGWFHWHDWPDTITSLEPEVWETLAGRIKEHGLFNSQFIALMPTAGVAQLTGVSDSFYPFFANASTKVTSKEEALRPNQTFWRHLRVDHANEAVRVGCKVEAMPEPLRTHYSIFKTAFDYPQEDLIRMSRDRAPFVDQSQSLTLFLKERDASRASMLVRLLLLGWELGLKTIMYYCRVEKEADMGVYECRKADPRAEDEVVEHESDDTEVCKSGVVETKYKYYELFDVDTVEDVEPNCMSCQ</sequence>
<name>Q993F4_9GAMA</name>
<comment type="similarity">
    <text evidence="1 2">Belongs to the ribonucleoside diphosphate reductase large chain family.</text>
</comment>
<dbReference type="GO" id="GO:0005524">
    <property type="term" value="F:ATP binding"/>
    <property type="evidence" value="ECO:0007669"/>
    <property type="project" value="InterPro"/>
</dbReference>
<organism evidence="4 5">
    <name type="scientific">callitrichine gammaherpesvirus 3</name>
    <name type="common">Marmoset lymphocryptovirus</name>
    <dbReference type="NCBI Taxonomy" id="106331"/>
    <lineage>
        <taxon>Viruses</taxon>
        <taxon>Duplodnaviria</taxon>
        <taxon>Heunggongvirae</taxon>
        <taxon>Peploviricota</taxon>
        <taxon>Herviviricetes</taxon>
        <taxon>Herpesvirales</taxon>
        <taxon>Orthoherpesviridae</taxon>
        <taxon>Gammaherpesvirinae</taxon>
        <taxon>Lymphocryptovirus</taxon>
        <taxon>Lymphocryptovirus callitrichinegamma3</taxon>
    </lineage>
</organism>
<comment type="catalytic activity">
    <reaction evidence="2">
        <text>a 2'-deoxyribonucleoside 5'-diphosphate + [thioredoxin]-disulfide + H2O = a ribonucleoside 5'-diphosphate + [thioredoxin]-dithiol</text>
        <dbReference type="Rhea" id="RHEA:23252"/>
        <dbReference type="Rhea" id="RHEA-COMP:10698"/>
        <dbReference type="Rhea" id="RHEA-COMP:10700"/>
        <dbReference type="ChEBI" id="CHEBI:15377"/>
        <dbReference type="ChEBI" id="CHEBI:29950"/>
        <dbReference type="ChEBI" id="CHEBI:50058"/>
        <dbReference type="ChEBI" id="CHEBI:57930"/>
        <dbReference type="ChEBI" id="CHEBI:73316"/>
        <dbReference type="EC" id="1.17.4.1"/>
    </reaction>
</comment>
<dbReference type="KEGG" id="vg:955875"/>
<dbReference type="GO" id="GO:0009263">
    <property type="term" value="P:deoxyribonucleotide biosynthetic process"/>
    <property type="evidence" value="ECO:0007669"/>
    <property type="project" value="UniProtKB-KW"/>
</dbReference>
<reference evidence="4 5" key="2">
    <citation type="journal article" date="2002" name="J. Virol.">
        <title>Complete genomic sequence of an Epstein-Barr virus-related herpesvirus naturally infecting a new world primate: a defining point in the evolution of oncogenic lymphocryptoviruses.</title>
        <authorList>
            <person name="Rivailler P."/>
            <person name="Cho Y.G."/>
            <person name="Wang F."/>
        </authorList>
    </citation>
    <scope>NUCLEOTIDE SEQUENCE [LARGE SCALE GENOMIC DNA]</scope>
    <source>
        <strain evidence="4 5">CJ0149</strain>
    </source>
</reference>
<protein>
    <recommendedName>
        <fullName evidence="2">Ribonucleoside-diphosphate reductase</fullName>
        <ecNumber evidence="2">1.17.4.1</ecNumber>
    </recommendedName>
</protein>
<dbReference type="OrthoDB" id="2980at10239"/>
<feature type="domain" description="Ribonucleotide reductase large subunit" evidence="3">
    <location>
        <begin position="581"/>
        <end position="603"/>
    </location>
</feature>
<dbReference type="RefSeq" id="NP_733909.1">
    <property type="nucleotide sequence ID" value="NC_004367.1"/>
</dbReference>
<reference evidence="4 5" key="1">
    <citation type="journal article" date="2001" name="Proc. Natl. Acad. Sci. U.S.A.">
        <title>An Epstein-Barr-related herpesvirus from marmoset lymphomas.</title>
        <authorList>
            <person name="Cho Y."/>
            <person name="Ramer J."/>
            <person name="Rivailler P."/>
            <person name="Quink C."/>
            <person name="Garber R.L."/>
            <person name="Beier D.R."/>
            <person name="Wang F."/>
        </authorList>
    </citation>
    <scope>NUCLEOTIDE SEQUENCE [LARGE SCALE GENOMIC DNA]</scope>
    <source>
        <strain evidence="4 5">CJ0149</strain>
    </source>
</reference>
<dbReference type="PRINTS" id="PR01183">
    <property type="entry name" value="RIBORDTASEM1"/>
</dbReference>
<dbReference type="Gene3D" id="3.20.70.20">
    <property type="match status" value="1"/>
</dbReference>
<keyword evidence="2" id="KW-0215">Deoxyribonucleotide synthesis</keyword>
<accession>Q993F4</accession>
<evidence type="ECO:0000259" key="3">
    <source>
        <dbReference type="PROSITE" id="PS00089"/>
    </source>
</evidence>
<dbReference type="InterPro" id="IPR000788">
    <property type="entry name" value="RNR_lg_C"/>
</dbReference>
<evidence type="ECO:0000256" key="2">
    <source>
        <dbReference type="RuleBase" id="RU003410"/>
    </source>
</evidence>